<evidence type="ECO:0000259" key="1">
    <source>
        <dbReference type="Pfam" id="PF01548"/>
    </source>
</evidence>
<protein>
    <submittedName>
        <fullName evidence="3">Transposase</fullName>
    </submittedName>
</protein>
<dbReference type="AlphaFoldDB" id="A0A7W5K6A0"/>
<accession>A0A7W5K6A0</accession>
<reference evidence="3 4" key="1">
    <citation type="submission" date="2020-08" db="EMBL/GenBank/DDBJ databases">
        <title>Genomic Encyclopedia of Archaeal and Bacterial Type Strains, Phase II (KMG-II): from individual species to whole genera.</title>
        <authorList>
            <person name="Goeker M."/>
        </authorList>
    </citation>
    <scope>NUCLEOTIDE SEQUENCE [LARGE SCALE GENOMIC DNA]</scope>
    <source>
        <strain evidence="3 4">5AG</strain>
    </source>
</reference>
<dbReference type="RefSeq" id="WP_183334570.1">
    <property type="nucleotide sequence ID" value="NZ_JACHZF010000070.1"/>
</dbReference>
<dbReference type="Pfam" id="PF02371">
    <property type="entry name" value="Transposase_20"/>
    <property type="match status" value="1"/>
</dbReference>
<dbReference type="Proteomes" id="UP000553442">
    <property type="component" value="Unassembled WGS sequence"/>
</dbReference>
<gene>
    <name evidence="3" type="ORF">BDK63_003679</name>
</gene>
<dbReference type="PANTHER" id="PTHR33055">
    <property type="entry name" value="TRANSPOSASE FOR INSERTION SEQUENCE ELEMENT IS1111A"/>
    <property type="match status" value="1"/>
</dbReference>
<dbReference type="PANTHER" id="PTHR33055:SF3">
    <property type="entry name" value="PUTATIVE TRANSPOSASE FOR IS117-RELATED"/>
    <property type="match status" value="1"/>
</dbReference>
<dbReference type="EMBL" id="JACHZF010000070">
    <property type="protein sequence ID" value="MBB3332774.1"/>
    <property type="molecule type" value="Genomic_DNA"/>
</dbReference>
<sequence length="344" mass="38233">MNQHTVIGLDLAKSSNAVVALSAQGRELWRKTLTRSKLLPFLAQQQPCLIALEACSGAHHVARQLQQQGHQVVLYPPAHVKAYLRGQKNDYNDALALAEAAQHGRIRPVAVKTVEQQDALLIVQQRRQLKEEQTRLGNRIRALLAERGVVLPQGVAALRRGIPRILEDAENGLSITARQLLERVYQRYLVLLDELAWYDTQLQCHAREDATCRRLCEMPGMGPIVASVLQGWMGDGRQFARGRDASAALGLVPKQYSTGGRDVLLGISKRGDRYVRSQVVNGAQAVLRCAEGKEDTLSRWVMRLKARAGHNKTVIALANKLVRIAWVIVARGERYRPQPIGCHG</sequence>
<dbReference type="NCBIfam" id="NF033542">
    <property type="entry name" value="transpos_IS110"/>
    <property type="match status" value="1"/>
</dbReference>
<feature type="domain" description="Transposase IS110-like N-terminal" evidence="1">
    <location>
        <begin position="7"/>
        <end position="145"/>
    </location>
</feature>
<name>A0A7W5K6A0_9GAMM</name>
<evidence type="ECO:0000259" key="2">
    <source>
        <dbReference type="Pfam" id="PF02371"/>
    </source>
</evidence>
<comment type="caution">
    <text evidence="3">The sequence shown here is derived from an EMBL/GenBank/DDBJ whole genome shotgun (WGS) entry which is preliminary data.</text>
</comment>
<proteinExistence type="predicted"/>
<organism evidence="3 4">
    <name type="scientific">Halomonas campaniensis</name>
    <dbReference type="NCBI Taxonomy" id="213554"/>
    <lineage>
        <taxon>Bacteria</taxon>
        <taxon>Pseudomonadati</taxon>
        <taxon>Pseudomonadota</taxon>
        <taxon>Gammaproteobacteria</taxon>
        <taxon>Oceanospirillales</taxon>
        <taxon>Halomonadaceae</taxon>
        <taxon>Halomonas</taxon>
    </lineage>
</organism>
<dbReference type="GO" id="GO:0006313">
    <property type="term" value="P:DNA transposition"/>
    <property type="evidence" value="ECO:0007669"/>
    <property type="project" value="InterPro"/>
</dbReference>
<evidence type="ECO:0000313" key="4">
    <source>
        <dbReference type="Proteomes" id="UP000553442"/>
    </source>
</evidence>
<dbReference type="GO" id="GO:0003677">
    <property type="term" value="F:DNA binding"/>
    <property type="evidence" value="ECO:0007669"/>
    <property type="project" value="InterPro"/>
</dbReference>
<dbReference type="InterPro" id="IPR047650">
    <property type="entry name" value="Transpos_IS110"/>
</dbReference>
<dbReference type="InterPro" id="IPR003346">
    <property type="entry name" value="Transposase_20"/>
</dbReference>
<feature type="domain" description="Transposase IS116/IS110/IS902 C-terminal" evidence="2">
    <location>
        <begin position="212"/>
        <end position="290"/>
    </location>
</feature>
<dbReference type="InterPro" id="IPR002525">
    <property type="entry name" value="Transp_IS110-like_N"/>
</dbReference>
<dbReference type="GO" id="GO:0004803">
    <property type="term" value="F:transposase activity"/>
    <property type="evidence" value="ECO:0007669"/>
    <property type="project" value="InterPro"/>
</dbReference>
<evidence type="ECO:0000313" key="3">
    <source>
        <dbReference type="EMBL" id="MBB3332774.1"/>
    </source>
</evidence>
<keyword evidence="4" id="KW-1185">Reference proteome</keyword>
<dbReference type="Pfam" id="PF01548">
    <property type="entry name" value="DEDD_Tnp_IS110"/>
    <property type="match status" value="1"/>
</dbReference>